<dbReference type="RefSeq" id="WP_343950922.1">
    <property type="nucleotide sequence ID" value="NZ_BAAAHQ010000016.1"/>
</dbReference>
<reference evidence="1 2" key="1">
    <citation type="journal article" date="2019" name="Int. J. Syst. Evol. Microbiol.">
        <title>The Global Catalogue of Microorganisms (GCM) 10K type strain sequencing project: providing services to taxonomists for standard genome sequencing and annotation.</title>
        <authorList>
            <consortium name="The Broad Institute Genomics Platform"/>
            <consortium name="The Broad Institute Genome Sequencing Center for Infectious Disease"/>
            <person name="Wu L."/>
            <person name="Ma J."/>
        </authorList>
    </citation>
    <scope>NUCLEOTIDE SEQUENCE [LARGE SCALE GENOMIC DNA]</scope>
    <source>
        <strain evidence="1 2">JCM 11136</strain>
    </source>
</reference>
<keyword evidence="2" id="KW-1185">Reference proteome</keyword>
<dbReference type="EMBL" id="BAAAHQ010000016">
    <property type="protein sequence ID" value="GAA0930389.1"/>
    <property type="molecule type" value="Genomic_DNA"/>
</dbReference>
<accession>A0ABN1PMG5</accession>
<dbReference type="Proteomes" id="UP001501578">
    <property type="component" value="Unassembled WGS sequence"/>
</dbReference>
<name>A0ABN1PMG5_9ACTN</name>
<protein>
    <submittedName>
        <fullName evidence="1">Uncharacterized protein</fullName>
    </submittedName>
</protein>
<sequence length="115" mass="12385">MAGAVAIEAVGDGAMVVDVNMIAATPDPEFLAEISTDAVVWHVSWHTAPSRRMVHEVNGRALAAIRPELDTLAATRDAPWPTTEETALALIEDRTGVHLNVELSDRSHCAVKVDY</sequence>
<proteinExistence type="predicted"/>
<evidence type="ECO:0000313" key="1">
    <source>
        <dbReference type="EMBL" id="GAA0930389.1"/>
    </source>
</evidence>
<evidence type="ECO:0000313" key="2">
    <source>
        <dbReference type="Proteomes" id="UP001501578"/>
    </source>
</evidence>
<organism evidence="1 2">
    <name type="scientific">Nonomuraea longicatena</name>
    <dbReference type="NCBI Taxonomy" id="83682"/>
    <lineage>
        <taxon>Bacteria</taxon>
        <taxon>Bacillati</taxon>
        <taxon>Actinomycetota</taxon>
        <taxon>Actinomycetes</taxon>
        <taxon>Streptosporangiales</taxon>
        <taxon>Streptosporangiaceae</taxon>
        <taxon>Nonomuraea</taxon>
    </lineage>
</organism>
<gene>
    <name evidence="1" type="ORF">GCM10009560_34820</name>
</gene>
<comment type="caution">
    <text evidence="1">The sequence shown here is derived from an EMBL/GenBank/DDBJ whole genome shotgun (WGS) entry which is preliminary data.</text>
</comment>